<sequence length="70" mass="7582">MRRNPVNTSLCPACGQPNRCAQADSDGVVSHCWCFDVEVEPQALQELPPEALDRACLCPRCAQALPVENG</sequence>
<dbReference type="Pfam" id="PF14375">
    <property type="entry name" value="Cys_rich_CWC"/>
    <property type="match status" value="1"/>
</dbReference>
<dbReference type="GO" id="GO:0004386">
    <property type="term" value="F:helicase activity"/>
    <property type="evidence" value="ECO:0007669"/>
    <property type="project" value="UniProtKB-KW"/>
</dbReference>
<accession>A0A0D0JRA2</accession>
<dbReference type="EMBL" id="JXQW01000057">
    <property type="protein sequence ID" value="KIP97898.1"/>
    <property type="molecule type" value="Genomic_DNA"/>
</dbReference>
<reference evidence="1 2" key="1">
    <citation type="submission" date="2014-12" db="EMBL/GenBank/DDBJ databases">
        <title>16Stimator: statistical estimation of ribosomal gene copy numbers from draft genome assemblies.</title>
        <authorList>
            <person name="Perisin M.A."/>
            <person name="Vetter M."/>
            <person name="Gilbert J.A."/>
            <person name="Bergelson J."/>
        </authorList>
    </citation>
    <scope>NUCLEOTIDE SEQUENCE [LARGE SCALE GENOMIC DNA]</scope>
    <source>
        <strain evidence="1 2">MEJ086</strain>
    </source>
</reference>
<organism evidence="1 2">
    <name type="scientific">Pseudomonas fulva</name>
    <dbReference type="NCBI Taxonomy" id="47880"/>
    <lineage>
        <taxon>Bacteria</taxon>
        <taxon>Pseudomonadati</taxon>
        <taxon>Pseudomonadota</taxon>
        <taxon>Gammaproteobacteria</taxon>
        <taxon>Pseudomonadales</taxon>
        <taxon>Pseudomonadaceae</taxon>
        <taxon>Pseudomonas</taxon>
    </lineage>
</organism>
<dbReference type="AlphaFoldDB" id="A0A0D0JRA2"/>
<keyword evidence="1" id="KW-0347">Helicase</keyword>
<comment type="caution">
    <text evidence="1">The sequence shown here is derived from an EMBL/GenBank/DDBJ whole genome shotgun (WGS) entry which is preliminary data.</text>
</comment>
<evidence type="ECO:0000313" key="1">
    <source>
        <dbReference type="EMBL" id="KIP97898.1"/>
    </source>
</evidence>
<dbReference type="OrthoDB" id="8912324at2"/>
<dbReference type="InterPro" id="IPR032720">
    <property type="entry name" value="Cys_rich_CWC"/>
</dbReference>
<name>A0A0D0JRA2_9PSED</name>
<proteinExistence type="predicted"/>
<protein>
    <submittedName>
        <fullName evidence="1">DNA or RNA helicase of superfamily II</fullName>
    </submittedName>
</protein>
<gene>
    <name evidence="1" type="ORF">RU08_18650</name>
</gene>
<keyword evidence="1" id="KW-0378">Hydrolase</keyword>
<keyword evidence="1" id="KW-0547">Nucleotide-binding</keyword>
<keyword evidence="1" id="KW-0067">ATP-binding</keyword>
<evidence type="ECO:0000313" key="2">
    <source>
        <dbReference type="Proteomes" id="UP000032068"/>
    </source>
</evidence>
<dbReference type="Proteomes" id="UP000032068">
    <property type="component" value="Unassembled WGS sequence"/>
</dbReference>